<feature type="compositionally biased region" description="Basic and acidic residues" evidence="1">
    <location>
        <begin position="176"/>
        <end position="192"/>
    </location>
</feature>
<keyword evidence="3" id="KW-1185">Reference proteome</keyword>
<dbReference type="EMBL" id="JBFMKM010000012">
    <property type="protein sequence ID" value="KAL1302675.1"/>
    <property type="molecule type" value="Genomic_DNA"/>
</dbReference>
<dbReference type="RefSeq" id="XP_069198951.1">
    <property type="nucleotide sequence ID" value="XM_069342451.1"/>
</dbReference>
<gene>
    <name evidence="2" type="ORF">AAFC00_003039</name>
</gene>
<reference evidence="2 3" key="1">
    <citation type="submission" date="2024-07" db="EMBL/GenBank/DDBJ databases">
        <title>Draft sequence of the Neodothiora populina.</title>
        <authorList>
            <person name="Drown D.D."/>
            <person name="Schuette U.S."/>
            <person name="Buechlein A.B."/>
            <person name="Rusch D.R."/>
            <person name="Winton L.W."/>
            <person name="Adams G.A."/>
        </authorList>
    </citation>
    <scope>NUCLEOTIDE SEQUENCE [LARGE SCALE GENOMIC DNA]</scope>
    <source>
        <strain evidence="2 3">CPC 39397</strain>
    </source>
</reference>
<evidence type="ECO:0000313" key="3">
    <source>
        <dbReference type="Proteomes" id="UP001562354"/>
    </source>
</evidence>
<proteinExistence type="predicted"/>
<dbReference type="Proteomes" id="UP001562354">
    <property type="component" value="Unassembled WGS sequence"/>
</dbReference>
<protein>
    <recommendedName>
        <fullName evidence="4">G-patch domain-containing protein</fullName>
    </recommendedName>
</protein>
<organism evidence="2 3">
    <name type="scientific">Neodothiora populina</name>
    <dbReference type="NCBI Taxonomy" id="2781224"/>
    <lineage>
        <taxon>Eukaryota</taxon>
        <taxon>Fungi</taxon>
        <taxon>Dikarya</taxon>
        <taxon>Ascomycota</taxon>
        <taxon>Pezizomycotina</taxon>
        <taxon>Dothideomycetes</taxon>
        <taxon>Dothideomycetidae</taxon>
        <taxon>Dothideales</taxon>
        <taxon>Dothioraceae</taxon>
        <taxon>Neodothiora</taxon>
    </lineage>
</organism>
<evidence type="ECO:0000256" key="1">
    <source>
        <dbReference type="SAM" id="MobiDB-lite"/>
    </source>
</evidence>
<feature type="compositionally biased region" description="Basic and acidic residues" evidence="1">
    <location>
        <begin position="102"/>
        <end position="115"/>
    </location>
</feature>
<accession>A0ABR3P9B9</accession>
<feature type="region of interest" description="Disordered" evidence="1">
    <location>
        <begin position="102"/>
        <end position="192"/>
    </location>
</feature>
<evidence type="ECO:0008006" key="4">
    <source>
        <dbReference type="Google" id="ProtNLM"/>
    </source>
</evidence>
<comment type="caution">
    <text evidence="2">The sequence shown here is derived from an EMBL/GenBank/DDBJ whole genome shotgun (WGS) entry which is preliminary data.</text>
</comment>
<name>A0ABR3P9B9_9PEZI</name>
<sequence length="225" mass="24773">MNASALLQKQGWRGAGHSLDASNTGLKKPLLISKKIDVLGIGINKHDVVADQWWMKAFDSSLKDFGTGKKSLLGNVRELGVSRGGLYGRFVRGEGVPGTFSELKEEKKTEETERQAKKKGKKRKVDDDGAEDKAARKEKKKARKSKSASVSASAATTDSESSSKKDKKDKKTKTKKEKEPKTLDALDETKRKEYTARAAEKDLSLEVYFVKRQAKNLAARSGNKG</sequence>
<dbReference type="GeneID" id="95976741"/>
<evidence type="ECO:0000313" key="2">
    <source>
        <dbReference type="EMBL" id="KAL1302675.1"/>
    </source>
</evidence>
<feature type="compositionally biased region" description="Low complexity" evidence="1">
    <location>
        <begin position="147"/>
        <end position="160"/>
    </location>
</feature>
<feature type="compositionally biased region" description="Basic and acidic residues" evidence="1">
    <location>
        <begin position="124"/>
        <end position="135"/>
    </location>
</feature>
<feature type="compositionally biased region" description="Basic residues" evidence="1">
    <location>
        <begin position="136"/>
        <end position="146"/>
    </location>
</feature>